<keyword evidence="2" id="KW-1185">Reference proteome</keyword>
<gene>
    <name evidence="1" type="primary">Acey_s0345.g3111</name>
    <name evidence="1" type="ORF">Y032_0345g3111</name>
</gene>
<comment type="caution">
    <text evidence="1">The sequence shown here is derived from an EMBL/GenBank/DDBJ whole genome shotgun (WGS) entry which is preliminary data.</text>
</comment>
<dbReference type="Proteomes" id="UP000024635">
    <property type="component" value="Unassembled WGS sequence"/>
</dbReference>
<evidence type="ECO:0000313" key="2">
    <source>
        <dbReference type="Proteomes" id="UP000024635"/>
    </source>
</evidence>
<dbReference type="EMBL" id="JARK01001681">
    <property type="protein sequence ID" value="EYB82993.1"/>
    <property type="molecule type" value="Genomic_DNA"/>
</dbReference>
<reference evidence="2" key="1">
    <citation type="journal article" date="2015" name="Nat. Genet.">
        <title>The genome and transcriptome of the zoonotic hookworm Ancylostoma ceylanicum identify infection-specific gene families.</title>
        <authorList>
            <person name="Schwarz E.M."/>
            <person name="Hu Y."/>
            <person name="Antoshechkin I."/>
            <person name="Miller M.M."/>
            <person name="Sternberg P.W."/>
            <person name="Aroian R.V."/>
        </authorList>
    </citation>
    <scope>NUCLEOTIDE SEQUENCE</scope>
    <source>
        <strain evidence="2">HY135</strain>
    </source>
</reference>
<sequence>MMDAVLGPANGLQSFVFAVEEVTRPLAAAATPQRSPRSSFVRRPVAVNKETSAQRLDLSVDTDHRDVHFPCCVPKKRANNPFQSIYIISSL</sequence>
<accession>A0A016RXC4</accession>
<organism evidence="1 2">
    <name type="scientific">Ancylostoma ceylanicum</name>
    <dbReference type="NCBI Taxonomy" id="53326"/>
    <lineage>
        <taxon>Eukaryota</taxon>
        <taxon>Metazoa</taxon>
        <taxon>Ecdysozoa</taxon>
        <taxon>Nematoda</taxon>
        <taxon>Chromadorea</taxon>
        <taxon>Rhabditida</taxon>
        <taxon>Rhabditina</taxon>
        <taxon>Rhabditomorpha</taxon>
        <taxon>Strongyloidea</taxon>
        <taxon>Ancylostomatidae</taxon>
        <taxon>Ancylostomatinae</taxon>
        <taxon>Ancylostoma</taxon>
    </lineage>
</organism>
<dbReference type="AlphaFoldDB" id="A0A016RXC4"/>
<evidence type="ECO:0000313" key="1">
    <source>
        <dbReference type="EMBL" id="EYB82993.1"/>
    </source>
</evidence>
<name>A0A016RXC4_9BILA</name>
<protein>
    <submittedName>
        <fullName evidence="1">Uncharacterized protein</fullName>
    </submittedName>
</protein>
<proteinExistence type="predicted"/>